<reference evidence="1 2" key="1">
    <citation type="submission" date="2019-03" db="EMBL/GenBank/DDBJ databases">
        <title>Genomic Encyclopedia of Type Strains, Phase IV (KMG-IV): sequencing the most valuable type-strain genomes for metagenomic binning, comparative biology and taxonomic classification.</title>
        <authorList>
            <person name="Goeker M."/>
        </authorList>
    </citation>
    <scope>NUCLEOTIDE SEQUENCE [LARGE SCALE GENOMIC DNA]</scope>
    <source>
        <strain evidence="1 2">DSM 45934</strain>
    </source>
</reference>
<dbReference type="EMBL" id="SLWS01000006">
    <property type="protein sequence ID" value="TCO56783.1"/>
    <property type="molecule type" value="Genomic_DNA"/>
</dbReference>
<gene>
    <name evidence="1" type="ORF">EV192_106258</name>
</gene>
<name>A0A4R2JBD5_9PSEU</name>
<proteinExistence type="predicted"/>
<keyword evidence="2" id="KW-1185">Reference proteome</keyword>
<organism evidence="1 2">
    <name type="scientific">Actinocrispum wychmicini</name>
    <dbReference type="NCBI Taxonomy" id="1213861"/>
    <lineage>
        <taxon>Bacteria</taxon>
        <taxon>Bacillati</taxon>
        <taxon>Actinomycetota</taxon>
        <taxon>Actinomycetes</taxon>
        <taxon>Pseudonocardiales</taxon>
        <taxon>Pseudonocardiaceae</taxon>
        <taxon>Actinocrispum</taxon>
    </lineage>
</organism>
<dbReference type="AlphaFoldDB" id="A0A4R2JBD5"/>
<evidence type="ECO:0000313" key="1">
    <source>
        <dbReference type="EMBL" id="TCO56783.1"/>
    </source>
</evidence>
<protein>
    <submittedName>
        <fullName evidence="1">Uncharacterized protein</fullName>
    </submittedName>
</protein>
<comment type="caution">
    <text evidence="1">The sequence shown here is derived from an EMBL/GenBank/DDBJ whole genome shotgun (WGS) entry which is preliminary data.</text>
</comment>
<sequence length="185" mass="20598">MLYVSDTDAPLPQSMFRRYLDPLAATITESYALNHALSANSAVLDAVVDNARRAGVPVPTLIMILKTYGSEYLLEAPAATAMVLSARPLAPSRLVSHTATLVKVLDEQTKIMARMSYLNHVAHAMLNNARSAGIADYLLYDFIEELHQFVGPNPDWDSLHPVNFQGLEAEHRRRVRFRAKEIRPA</sequence>
<dbReference type="Proteomes" id="UP000295680">
    <property type="component" value="Unassembled WGS sequence"/>
</dbReference>
<accession>A0A4R2JBD5</accession>
<evidence type="ECO:0000313" key="2">
    <source>
        <dbReference type="Proteomes" id="UP000295680"/>
    </source>
</evidence>